<sequence>MSKLLIKLFITNKRLSSSQERERYGVLSGAVGIVCNLLLCAFKFAVGAFTNSVSITADAVNNLSDASSNIVTIVGAKLSGKPVDDEHPFGHGRIEYISALIISFLIFMMSFELLKSSIEKLIDPQEVKFSIVSVIILIAAILVKLWMAYFNNIIYKRTENVNAKAVKQDCLNDCIATAATVAALLIAHFTPFRHADGIMGIIVAVMIFASGVEIVKDISSRLLGSAPSPELVKEIEDIMLSQDCIYGVHDLIVHDYGPGRRIASAHAEVPCDADILQVHDIIDITEKIISKKLGIMMCIHMDPIAVNDETVNKYREFMAQIIREYDESFTFHDFRVVDGRIKTNFVFDLVIPHQYPKKKQEIITDLQKAVNAKKDNIFLVITVEHSFV</sequence>
<feature type="transmembrane region" description="Helical" evidence="7">
    <location>
        <begin position="129"/>
        <end position="149"/>
    </location>
</feature>
<dbReference type="InterPro" id="IPR036837">
    <property type="entry name" value="Cation_efflux_CTD_sf"/>
</dbReference>
<evidence type="ECO:0000313" key="11">
    <source>
        <dbReference type="Proteomes" id="UP000824205"/>
    </source>
</evidence>
<dbReference type="PANTHER" id="PTHR43840">
    <property type="entry name" value="MITOCHONDRIAL METAL TRANSPORTER 1-RELATED"/>
    <property type="match status" value="1"/>
</dbReference>
<name>A0A9D1RDI4_9FIRM</name>
<dbReference type="InterPro" id="IPR027469">
    <property type="entry name" value="Cation_efflux_TMD_sf"/>
</dbReference>
<dbReference type="PANTHER" id="PTHR43840:SF15">
    <property type="entry name" value="MITOCHONDRIAL METAL TRANSPORTER 1-RELATED"/>
    <property type="match status" value="1"/>
</dbReference>
<reference evidence="10" key="1">
    <citation type="journal article" date="2021" name="PeerJ">
        <title>Extensive microbial diversity within the chicken gut microbiome revealed by metagenomics and culture.</title>
        <authorList>
            <person name="Gilroy R."/>
            <person name="Ravi A."/>
            <person name="Getino M."/>
            <person name="Pursley I."/>
            <person name="Horton D.L."/>
            <person name="Alikhan N.F."/>
            <person name="Baker D."/>
            <person name="Gharbi K."/>
            <person name="Hall N."/>
            <person name="Watson M."/>
            <person name="Adriaenssens E.M."/>
            <person name="Foster-Nyarko E."/>
            <person name="Jarju S."/>
            <person name="Secka A."/>
            <person name="Antonio M."/>
            <person name="Oren A."/>
            <person name="Chaudhuri R.R."/>
            <person name="La Ragione R."/>
            <person name="Hildebrand F."/>
            <person name="Pallen M.J."/>
        </authorList>
    </citation>
    <scope>NUCLEOTIDE SEQUENCE</scope>
    <source>
        <strain evidence="10">421</strain>
    </source>
</reference>
<dbReference type="SUPFAM" id="SSF160240">
    <property type="entry name" value="Cation efflux protein cytoplasmic domain-like"/>
    <property type="match status" value="1"/>
</dbReference>
<dbReference type="EMBL" id="DXGE01000031">
    <property type="protein sequence ID" value="HIW86256.1"/>
    <property type="molecule type" value="Genomic_DNA"/>
</dbReference>
<evidence type="ECO:0000256" key="4">
    <source>
        <dbReference type="ARBA" id="ARBA00022692"/>
    </source>
</evidence>
<organism evidence="10 11">
    <name type="scientific">Candidatus Eubacterium faecipullorum</name>
    <dbReference type="NCBI Taxonomy" id="2838571"/>
    <lineage>
        <taxon>Bacteria</taxon>
        <taxon>Bacillati</taxon>
        <taxon>Bacillota</taxon>
        <taxon>Clostridia</taxon>
        <taxon>Eubacteriales</taxon>
        <taxon>Eubacteriaceae</taxon>
        <taxon>Eubacterium</taxon>
    </lineage>
</organism>
<dbReference type="InterPro" id="IPR027470">
    <property type="entry name" value="Cation_efflux_CTD"/>
</dbReference>
<dbReference type="Pfam" id="PF01545">
    <property type="entry name" value="Cation_efflux"/>
    <property type="match status" value="1"/>
</dbReference>
<evidence type="ECO:0000256" key="1">
    <source>
        <dbReference type="ARBA" id="ARBA00004141"/>
    </source>
</evidence>
<dbReference type="InterPro" id="IPR002524">
    <property type="entry name" value="Cation_efflux"/>
</dbReference>
<proteinExistence type="inferred from homology"/>
<feature type="domain" description="Cation efflux protein transmembrane" evidence="8">
    <location>
        <begin position="31"/>
        <end position="223"/>
    </location>
</feature>
<feature type="domain" description="Cation efflux protein cytoplasmic" evidence="9">
    <location>
        <begin position="227"/>
        <end position="303"/>
    </location>
</feature>
<evidence type="ECO:0000313" key="10">
    <source>
        <dbReference type="EMBL" id="HIW86256.1"/>
    </source>
</evidence>
<feature type="transmembrane region" description="Helical" evidence="7">
    <location>
        <begin position="96"/>
        <end position="114"/>
    </location>
</feature>
<dbReference type="AlphaFoldDB" id="A0A9D1RDI4"/>
<comment type="similarity">
    <text evidence="2">Belongs to the cation diffusion facilitator (CDF) transporter (TC 2.A.4) family.</text>
</comment>
<dbReference type="GO" id="GO:0008324">
    <property type="term" value="F:monoatomic cation transmembrane transporter activity"/>
    <property type="evidence" value="ECO:0007669"/>
    <property type="project" value="InterPro"/>
</dbReference>
<gene>
    <name evidence="10" type="ORF">IAA48_07155</name>
</gene>
<protein>
    <submittedName>
        <fullName evidence="10">Cation diffusion facilitator family transporter</fullName>
    </submittedName>
</protein>
<reference evidence="10" key="2">
    <citation type="submission" date="2021-04" db="EMBL/GenBank/DDBJ databases">
        <authorList>
            <person name="Gilroy R."/>
        </authorList>
    </citation>
    <scope>NUCLEOTIDE SEQUENCE</scope>
    <source>
        <strain evidence="10">421</strain>
    </source>
</reference>
<dbReference type="Proteomes" id="UP000824205">
    <property type="component" value="Unassembled WGS sequence"/>
</dbReference>
<dbReference type="GO" id="GO:0016020">
    <property type="term" value="C:membrane"/>
    <property type="evidence" value="ECO:0007669"/>
    <property type="project" value="UniProtKB-SubCell"/>
</dbReference>
<dbReference type="Gene3D" id="3.30.70.1350">
    <property type="entry name" value="Cation efflux protein, cytoplasmic domain"/>
    <property type="match status" value="1"/>
</dbReference>
<comment type="caution">
    <text evidence="10">The sequence shown here is derived from an EMBL/GenBank/DDBJ whole genome shotgun (WGS) entry which is preliminary data.</text>
</comment>
<evidence type="ECO:0000256" key="7">
    <source>
        <dbReference type="SAM" id="Phobius"/>
    </source>
</evidence>
<evidence type="ECO:0000259" key="9">
    <source>
        <dbReference type="Pfam" id="PF16916"/>
    </source>
</evidence>
<evidence type="ECO:0000256" key="6">
    <source>
        <dbReference type="ARBA" id="ARBA00023136"/>
    </source>
</evidence>
<dbReference type="SUPFAM" id="SSF161111">
    <property type="entry name" value="Cation efflux protein transmembrane domain-like"/>
    <property type="match status" value="1"/>
</dbReference>
<dbReference type="InterPro" id="IPR058533">
    <property type="entry name" value="Cation_efflux_TM"/>
</dbReference>
<keyword evidence="3" id="KW-0813">Transport</keyword>
<dbReference type="NCBIfam" id="TIGR01297">
    <property type="entry name" value="CDF"/>
    <property type="match status" value="1"/>
</dbReference>
<evidence type="ECO:0000259" key="8">
    <source>
        <dbReference type="Pfam" id="PF01545"/>
    </source>
</evidence>
<keyword evidence="6 7" id="KW-0472">Membrane</keyword>
<comment type="subcellular location">
    <subcellularLocation>
        <location evidence="1">Membrane</location>
        <topology evidence="1">Multi-pass membrane protein</topology>
    </subcellularLocation>
</comment>
<keyword evidence="4 7" id="KW-0812">Transmembrane</keyword>
<feature type="transmembrane region" description="Helical" evidence="7">
    <location>
        <begin position="24"/>
        <end position="46"/>
    </location>
</feature>
<accession>A0A9D1RDI4</accession>
<evidence type="ECO:0000256" key="2">
    <source>
        <dbReference type="ARBA" id="ARBA00008114"/>
    </source>
</evidence>
<dbReference type="InterPro" id="IPR050291">
    <property type="entry name" value="CDF_Transporter"/>
</dbReference>
<dbReference type="Gene3D" id="1.20.1510.10">
    <property type="entry name" value="Cation efflux protein transmembrane domain"/>
    <property type="match status" value="1"/>
</dbReference>
<keyword evidence="5 7" id="KW-1133">Transmembrane helix</keyword>
<evidence type="ECO:0000256" key="5">
    <source>
        <dbReference type="ARBA" id="ARBA00022989"/>
    </source>
</evidence>
<dbReference type="Pfam" id="PF16916">
    <property type="entry name" value="ZT_dimer"/>
    <property type="match status" value="1"/>
</dbReference>
<evidence type="ECO:0000256" key="3">
    <source>
        <dbReference type="ARBA" id="ARBA00022448"/>
    </source>
</evidence>